<dbReference type="Proteomes" id="UP000196778">
    <property type="component" value="Unassembled WGS sequence"/>
</dbReference>
<dbReference type="Pfam" id="PF01594">
    <property type="entry name" value="AI-2E_transport"/>
    <property type="match status" value="1"/>
</dbReference>
<feature type="transmembrane region" description="Helical" evidence="8">
    <location>
        <begin position="44"/>
        <end position="66"/>
    </location>
</feature>
<organism evidence="9 10">
    <name type="scientific">Mycetocola reblochoni REB411</name>
    <dbReference type="NCBI Taxonomy" id="1255698"/>
    <lineage>
        <taxon>Bacteria</taxon>
        <taxon>Bacillati</taxon>
        <taxon>Actinomycetota</taxon>
        <taxon>Actinomycetes</taxon>
        <taxon>Micrococcales</taxon>
        <taxon>Microbacteriaceae</taxon>
        <taxon>Mycetocola</taxon>
    </lineage>
</organism>
<keyword evidence="6 8" id="KW-1133">Transmembrane helix</keyword>
<name>A0A1R4IAY4_9MICO</name>
<feature type="transmembrane region" description="Helical" evidence="8">
    <location>
        <begin position="20"/>
        <end position="38"/>
    </location>
</feature>
<evidence type="ECO:0000313" key="9">
    <source>
        <dbReference type="EMBL" id="SJN17031.1"/>
    </source>
</evidence>
<feature type="transmembrane region" description="Helical" evidence="8">
    <location>
        <begin position="73"/>
        <end position="94"/>
    </location>
</feature>
<evidence type="ECO:0000256" key="4">
    <source>
        <dbReference type="ARBA" id="ARBA00022475"/>
    </source>
</evidence>
<dbReference type="PANTHER" id="PTHR21716">
    <property type="entry name" value="TRANSMEMBRANE PROTEIN"/>
    <property type="match status" value="1"/>
</dbReference>
<dbReference type="AlphaFoldDB" id="A0A1R4IAY4"/>
<evidence type="ECO:0000256" key="3">
    <source>
        <dbReference type="ARBA" id="ARBA00022448"/>
    </source>
</evidence>
<evidence type="ECO:0000256" key="1">
    <source>
        <dbReference type="ARBA" id="ARBA00004651"/>
    </source>
</evidence>
<proteinExistence type="inferred from homology"/>
<keyword evidence="7 8" id="KW-0472">Membrane</keyword>
<feature type="transmembrane region" description="Helical" evidence="8">
    <location>
        <begin position="220"/>
        <end position="239"/>
    </location>
</feature>
<evidence type="ECO:0000313" key="10">
    <source>
        <dbReference type="Proteomes" id="UP000196778"/>
    </source>
</evidence>
<dbReference type="InterPro" id="IPR002549">
    <property type="entry name" value="AI-2E-like"/>
</dbReference>
<keyword evidence="10" id="KW-1185">Reference proteome</keyword>
<evidence type="ECO:0000256" key="7">
    <source>
        <dbReference type="ARBA" id="ARBA00023136"/>
    </source>
</evidence>
<dbReference type="EMBL" id="FUKR01000005">
    <property type="protein sequence ID" value="SJN17031.1"/>
    <property type="molecule type" value="Genomic_DNA"/>
</dbReference>
<evidence type="ECO:0000256" key="6">
    <source>
        <dbReference type="ARBA" id="ARBA00022989"/>
    </source>
</evidence>
<keyword evidence="5 8" id="KW-0812">Transmembrane</keyword>
<protein>
    <submittedName>
        <fullName evidence="9">Putative integral membrane protein</fullName>
    </submittedName>
</protein>
<comment type="subcellular location">
    <subcellularLocation>
        <location evidence="1">Cell membrane</location>
        <topology evidence="1">Multi-pass membrane protein</topology>
    </subcellularLocation>
</comment>
<reference evidence="10" key="1">
    <citation type="submission" date="2017-02" db="EMBL/GenBank/DDBJ databases">
        <authorList>
            <person name="Dridi B."/>
        </authorList>
    </citation>
    <scope>NUCLEOTIDE SEQUENCE [LARGE SCALE GENOMIC DNA]</scope>
    <source>
        <strain evidence="10">EB411</strain>
    </source>
</reference>
<dbReference type="GO" id="GO:0055085">
    <property type="term" value="P:transmembrane transport"/>
    <property type="evidence" value="ECO:0007669"/>
    <property type="project" value="TreeGrafter"/>
</dbReference>
<keyword evidence="4" id="KW-1003">Cell membrane</keyword>
<evidence type="ECO:0000256" key="2">
    <source>
        <dbReference type="ARBA" id="ARBA00009773"/>
    </source>
</evidence>
<sequence>MSNTQIEESIPAGVRIAGAWSWRMLLIIAVLAVVVLIIAQLRLIVIPLFIALLLTTLLQPAVVLLTRWRVPRGLAIAIAILGTLAVVSGLIMLVSQQIANGFDDVRQRTVASYDDLKQFLLESPLHLTEAQINDFVDEWVSALVADSNVLLSGALSVGSTLGHLGTSVLLTLFCLLFMLIDGRGIWRWVVSLFPRRARLAVDGAGVAGWSTLSNYVRTQILVASIDAVGIGLGAFFLGLPLAIPIAVVVFLGAFVPIVGAVTTGALAVFIALVYNGWQSAIIMLIIVLAVQQIEGHVLQPLLMGTAVKVHPLAVVLVVTAGTILAGIPGALFAVPVTAGINVMIKYISSGAWRRNADPEAFALSDSIWQRVPQQVRIGRQTTPTPEGDA</sequence>
<evidence type="ECO:0000256" key="8">
    <source>
        <dbReference type="SAM" id="Phobius"/>
    </source>
</evidence>
<accession>A0A1R4IAY4</accession>
<dbReference type="GO" id="GO:0005886">
    <property type="term" value="C:plasma membrane"/>
    <property type="evidence" value="ECO:0007669"/>
    <property type="project" value="UniProtKB-SubCell"/>
</dbReference>
<feature type="transmembrane region" description="Helical" evidence="8">
    <location>
        <begin position="281"/>
        <end position="302"/>
    </location>
</feature>
<feature type="transmembrane region" description="Helical" evidence="8">
    <location>
        <begin position="245"/>
        <end position="274"/>
    </location>
</feature>
<gene>
    <name evidence="9" type="ORF">FM119_00785</name>
</gene>
<keyword evidence="3" id="KW-0813">Transport</keyword>
<feature type="transmembrane region" description="Helical" evidence="8">
    <location>
        <begin position="161"/>
        <end position="180"/>
    </location>
</feature>
<comment type="similarity">
    <text evidence="2">Belongs to the autoinducer-2 exporter (AI-2E) (TC 2.A.86) family.</text>
</comment>
<evidence type="ECO:0000256" key="5">
    <source>
        <dbReference type="ARBA" id="ARBA00022692"/>
    </source>
</evidence>
<feature type="transmembrane region" description="Helical" evidence="8">
    <location>
        <begin position="314"/>
        <end position="344"/>
    </location>
</feature>
<dbReference type="PANTHER" id="PTHR21716:SF53">
    <property type="entry name" value="PERMEASE PERM-RELATED"/>
    <property type="match status" value="1"/>
</dbReference>